<evidence type="ECO:0000313" key="3">
    <source>
        <dbReference type="Proteomes" id="UP000095455"/>
    </source>
</evidence>
<dbReference type="InterPro" id="IPR001668">
    <property type="entry name" value="Mob_Pre"/>
</dbReference>
<dbReference type="RefSeq" id="WP_057317477.1">
    <property type="nucleotide sequence ID" value="NZ_CYYK01000012.1"/>
</dbReference>
<dbReference type="EMBL" id="CYYK01000012">
    <property type="protein sequence ID" value="CUO85634.1"/>
    <property type="molecule type" value="Genomic_DNA"/>
</dbReference>
<proteinExistence type="predicted"/>
<dbReference type="GO" id="GO:0003677">
    <property type="term" value="F:DNA binding"/>
    <property type="evidence" value="ECO:0007669"/>
    <property type="project" value="InterPro"/>
</dbReference>
<dbReference type="CDD" id="cd17242">
    <property type="entry name" value="MobM_relaxase"/>
    <property type="match status" value="1"/>
</dbReference>
<dbReference type="GO" id="GO:0006310">
    <property type="term" value="P:DNA recombination"/>
    <property type="evidence" value="ECO:0007669"/>
    <property type="project" value="InterPro"/>
</dbReference>
<accession>A0A8D9P059</accession>
<evidence type="ECO:0000256" key="1">
    <source>
        <dbReference type="SAM" id="Coils"/>
    </source>
</evidence>
<protein>
    <submittedName>
        <fullName evidence="2">Chromosome segregation protein SMC</fullName>
    </submittedName>
</protein>
<organism evidence="2 3">
    <name type="scientific">Parabacteroides distasonis</name>
    <dbReference type="NCBI Taxonomy" id="823"/>
    <lineage>
        <taxon>Bacteria</taxon>
        <taxon>Pseudomonadati</taxon>
        <taxon>Bacteroidota</taxon>
        <taxon>Bacteroidia</taxon>
        <taxon>Bacteroidales</taxon>
        <taxon>Tannerellaceae</taxon>
        <taxon>Parabacteroides</taxon>
    </lineage>
</organism>
<reference evidence="2 3" key="1">
    <citation type="submission" date="2015-09" db="EMBL/GenBank/DDBJ databases">
        <authorList>
            <consortium name="Pathogen Informatics"/>
        </authorList>
    </citation>
    <scope>NUCLEOTIDE SEQUENCE [LARGE SCALE GENOMIC DNA]</scope>
    <source>
        <strain evidence="2 3">2789STDY5608822</strain>
    </source>
</reference>
<name>A0A8D9P059_PARDI</name>
<dbReference type="Gene3D" id="1.10.287.1490">
    <property type="match status" value="1"/>
</dbReference>
<dbReference type="AlphaFoldDB" id="A0A8D9P059"/>
<sequence>MAEKSWQVMHMNVMKGFSAAQSNEHQRNWTERGWENAIAKGTYDRRRECLNFEVVKGCRIQPVDKRQSIPERMAENLLQRGIKDPNEGLPEPKYRTVVDFILGGSKNQMRQLAFGNQEVVYGAGDNPENATLKRMPEIELWAKDMYRFMSERFGEENIIGCYVHLDETSPHMHLTLLPIQDKKFAFKKMFAGKDKLEFSARTKMLHDELSEVNRKWKLERGRNVSETGARHRTTEEYRRHLSAECTNIEEQIVWHQKALSDLKVEISLAERRVKGLTSMVDNLRKAKAEKESQLSALERTLQSHQGDAVAIVAEKERLEKELASIRTKLADKQDKLQTADRQLETLKRDMDAIGERTEELKGEAYKYSREIHSNVDVLLKDVMLETLVREHSARLAGMGVSEQSRFEGSLLQSLTEQGTDVMYCATLLFLGMVNDATTFAETHGGGGSSSDLKWGRDEDEDNRAWARRCMMMASRMMRPASGKKQKR</sequence>
<dbReference type="Gene3D" id="3.30.930.30">
    <property type="match status" value="1"/>
</dbReference>
<comment type="caution">
    <text evidence="2">The sequence shown here is derived from an EMBL/GenBank/DDBJ whole genome shotgun (WGS) entry which is preliminary data.</text>
</comment>
<evidence type="ECO:0000313" key="2">
    <source>
        <dbReference type="EMBL" id="CUO85634.1"/>
    </source>
</evidence>
<keyword evidence="1" id="KW-0175">Coiled coil</keyword>
<dbReference type="Proteomes" id="UP000095455">
    <property type="component" value="Unassembled WGS sequence"/>
</dbReference>
<dbReference type="NCBIfam" id="NF041497">
    <property type="entry name" value="MobV"/>
    <property type="match status" value="1"/>
</dbReference>
<feature type="coiled-coil region" evidence="1">
    <location>
        <begin position="266"/>
        <end position="363"/>
    </location>
</feature>
<gene>
    <name evidence="2" type="ORF">ERS852380_03310</name>
</gene>
<dbReference type="Pfam" id="PF01076">
    <property type="entry name" value="Mob_Pre"/>
    <property type="match status" value="1"/>
</dbReference>